<gene>
    <name evidence="1" type="ORF">UFOVP1597_40</name>
</gene>
<sequence length="120" mass="13272">MEKPFVSFKMNPTLNVDSSPTLIFGADLTTTLLDSVLLASQVETVLLATVWVSREIETGSETKFVLCSRITILPFERVDLLINTTLTLEPGDLLYASSDYSDNLFNAFVSYRSLNELGVS</sequence>
<name>A0A6J5ST94_9CAUD</name>
<reference evidence="1" key="1">
    <citation type="submission" date="2020-05" db="EMBL/GenBank/DDBJ databases">
        <authorList>
            <person name="Chiriac C."/>
            <person name="Salcher M."/>
            <person name="Ghai R."/>
            <person name="Kavagutti S V."/>
        </authorList>
    </citation>
    <scope>NUCLEOTIDE SEQUENCE</scope>
</reference>
<evidence type="ECO:0000313" key="1">
    <source>
        <dbReference type="EMBL" id="CAB4218792.1"/>
    </source>
</evidence>
<accession>A0A6J5ST94</accession>
<protein>
    <submittedName>
        <fullName evidence="1">Uncharacterized protein</fullName>
    </submittedName>
</protein>
<organism evidence="1">
    <name type="scientific">uncultured Caudovirales phage</name>
    <dbReference type="NCBI Taxonomy" id="2100421"/>
    <lineage>
        <taxon>Viruses</taxon>
        <taxon>Duplodnaviria</taxon>
        <taxon>Heunggongvirae</taxon>
        <taxon>Uroviricota</taxon>
        <taxon>Caudoviricetes</taxon>
        <taxon>Peduoviridae</taxon>
        <taxon>Maltschvirus</taxon>
        <taxon>Maltschvirus maltsch</taxon>
    </lineage>
</organism>
<dbReference type="EMBL" id="LR797461">
    <property type="protein sequence ID" value="CAB4218792.1"/>
    <property type="molecule type" value="Genomic_DNA"/>
</dbReference>
<proteinExistence type="predicted"/>